<comment type="caution">
    <text evidence="2">The sequence shown here is derived from an EMBL/GenBank/DDBJ whole genome shotgun (WGS) entry which is preliminary data.</text>
</comment>
<dbReference type="InterPro" id="IPR002298">
    <property type="entry name" value="DNA_polymerase_A"/>
</dbReference>
<accession>A0A9J6E037</accession>
<evidence type="ECO:0000313" key="2">
    <source>
        <dbReference type="EMBL" id="KAH8027368.1"/>
    </source>
</evidence>
<dbReference type="GO" id="GO:0006261">
    <property type="term" value="P:DNA-templated DNA replication"/>
    <property type="evidence" value="ECO:0007669"/>
    <property type="project" value="InterPro"/>
</dbReference>
<evidence type="ECO:0000313" key="3">
    <source>
        <dbReference type="Proteomes" id="UP000821866"/>
    </source>
</evidence>
<dbReference type="Pfam" id="PF21099">
    <property type="entry name" value="POLQ_helical"/>
    <property type="match status" value="1"/>
</dbReference>
<dbReference type="PANTHER" id="PTHR10133">
    <property type="entry name" value="DNA POLYMERASE I"/>
    <property type="match status" value="1"/>
</dbReference>
<reference evidence="2" key="1">
    <citation type="journal article" date="2020" name="Cell">
        <title>Large-Scale Comparative Analyses of Tick Genomes Elucidate Their Genetic Diversity and Vector Capacities.</title>
        <authorList>
            <consortium name="Tick Genome and Microbiome Consortium (TIGMIC)"/>
            <person name="Jia N."/>
            <person name="Wang J."/>
            <person name="Shi W."/>
            <person name="Du L."/>
            <person name="Sun Y."/>
            <person name="Zhan W."/>
            <person name="Jiang J.F."/>
            <person name="Wang Q."/>
            <person name="Zhang B."/>
            <person name="Ji P."/>
            <person name="Bell-Sakyi L."/>
            <person name="Cui X.M."/>
            <person name="Yuan T.T."/>
            <person name="Jiang B.G."/>
            <person name="Yang W.F."/>
            <person name="Lam T.T."/>
            <person name="Chang Q.C."/>
            <person name="Ding S.J."/>
            <person name="Wang X.J."/>
            <person name="Zhu J.G."/>
            <person name="Ruan X.D."/>
            <person name="Zhao L."/>
            <person name="Wei J.T."/>
            <person name="Ye R.Z."/>
            <person name="Que T.C."/>
            <person name="Du C.H."/>
            <person name="Zhou Y.H."/>
            <person name="Cheng J.X."/>
            <person name="Dai P.F."/>
            <person name="Guo W.B."/>
            <person name="Han X.H."/>
            <person name="Huang E.J."/>
            <person name="Li L.F."/>
            <person name="Wei W."/>
            <person name="Gao Y.C."/>
            <person name="Liu J.Z."/>
            <person name="Shao H.Z."/>
            <person name="Wang X."/>
            <person name="Wang C.C."/>
            <person name="Yang T.C."/>
            <person name="Huo Q.B."/>
            <person name="Li W."/>
            <person name="Chen H.Y."/>
            <person name="Chen S.E."/>
            <person name="Zhou L.G."/>
            <person name="Ni X.B."/>
            <person name="Tian J.H."/>
            <person name="Sheng Y."/>
            <person name="Liu T."/>
            <person name="Pan Y.S."/>
            <person name="Xia L.Y."/>
            <person name="Li J."/>
            <person name="Zhao F."/>
            <person name="Cao W.C."/>
        </authorList>
    </citation>
    <scope>NUCLEOTIDE SEQUENCE</scope>
    <source>
        <strain evidence="2">Rmic-2018</strain>
    </source>
</reference>
<feature type="domain" description="POLQ-like helical" evidence="1">
    <location>
        <begin position="123"/>
        <end position="259"/>
    </location>
</feature>
<keyword evidence="3" id="KW-1185">Reference proteome</keyword>
<evidence type="ECO:0000259" key="1">
    <source>
        <dbReference type="Pfam" id="PF21099"/>
    </source>
</evidence>
<organism evidence="2 3">
    <name type="scientific">Rhipicephalus microplus</name>
    <name type="common">Cattle tick</name>
    <name type="synonym">Boophilus microplus</name>
    <dbReference type="NCBI Taxonomy" id="6941"/>
    <lineage>
        <taxon>Eukaryota</taxon>
        <taxon>Metazoa</taxon>
        <taxon>Ecdysozoa</taxon>
        <taxon>Arthropoda</taxon>
        <taxon>Chelicerata</taxon>
        <taxon>Arachnida</taxon>
        <taxon>Acari</taxon>
        <taxon>Parasitiformes</taxon>
        <taxon>Ixodida</taxon>
        <taxon>Ixodoidea</taxon>
        <taxon>Ixodidae</taxon>
        <taxon>Rhipicephalinae</taxon>
        <taxon>Rhipicephalus</taxon>
        <taxon>Boophilus</taxon>
    </lineage>
</organism>
<sequence length="285" mass="31264">MSLTPADPAAANHCCEARLRRRYEGRLEISPLQPLFRKTAMPTRSRRRHCFEHRQEGHQPFGSVGFSAHNCFCAELIDERTRRRSELLTAPPGTVRNNAGEDGDLRYCPSQLGRAALASGLSPDDALGMVAELERARRCLALDSDLHLVYLVTPGHLGAQLGSLDWGRYQRLWERLSAAQRRVAGLVGVDEACVARAAAGRAPPPGRLLDGCRRFYLALALELLASERPLAEVARIFACPRGLLQSLQQGAATFAGTLFTLQSITSRCIRTSVQCLADCLSIMEA</sequence>
<dbReference type="Gene3D" id="1.10.3380.20">
    <property type="match status" value="1"/>
</dbReference>
<protein>
    <recommendedName>
        <fullName evidence="1">POLQ-like helical domain-containing protein</fullName>
    </recommendedName>
</protein>
<dbReference type="GO" id="GO:0097681">
    <property type="term" value="P:double-strand break repair via alternative nonhomologous end joining"/>
    <property type="evidence" value="ECO:0007669"/>
    <property type="project" value="TreeGrafter"/>
</dbReference>
<dbReference type="GO" id="GO:0003887">
    <property type="term" value="F:DNA-directed DNA polymerase activity"/>
    <property type="evidence" value="ECO:0007669"/>
    <property type="project" value="InterPro"/>
</dbReference>
<dbReference type="AlphaFoldDB" id="A0A9J6E037"/>
<name>A0A9J6E037_RHIMP</name>
<gene>
    <name evidence="2" type="ORF">HPB51_004720</name>
</gene>
<dbReference type="SUPFAM" id="SSF158702">
    <property type="entry name" value="Sec63 N-terminal domain-like"/>
    <property type="match status" value="1"/>
</dbReference>
<reference evidence="2" key="2">
    <citation type="submission" date="2021-09" db="EMBL/GenBank/DDBJ databases">
        <authorList>
            <person name="Jia N."/>
            <person name="Wang J."/>
            <person name="Shi W."/>
            <person name="Du L."/>
            <person name="Sun Y."/>
            <person name="Zhan W."/>
            <person name="Jiang J."/>
            <person name="Wang Q."/>
            <person name="Zhang B."/>
            <person name="Ji P."/>
            <person name="Sakyi L.B."/>
            <person name="Cui X."/>
            <person name="Yuan T."/>
            <person name="Jiang B."/>
            <person name="Yang W."/>
            <person name="Lam T.T.-Y."/>
            <person name="Chang Q."/>
            <person name="Ding S."/>
            <person name="Wang X."/>
            <person name="Zhu J."/>
            <person name="Ruan X."/>
            <person name="Zhao L."/>
            <person name="Wei J."/>
            <person name="Que T."/>
            <person name="Du C."/>
            <person name="Cheng J."/>
            <person name="Dai P."/>
            <person name="Han X."/>
            <person name="Huang E."/>
            <person name="Gao Y."/>
            <person name="Liu J."/>
            <person name="Shao H."/>
            <person name="Ye R."/>
            <person name="Li L."/>
            <person name="Wei W."/>
            <person name="Wang X."/>
            <person name="Wang C."/>
            <person name="Huo Q."/>
            <person name="Li W."/>
            <person name="Guo W."/>
            <person name="Chen H."/>
            <person name="Chen S."/>
            <person name="Zhou L."/>
            <person name="Zhou L."/>
            <person name="Ni X."/>
            <person name="Tian J."/>
            <person name="Zhou Y."/>
            <person name="Sheng Y."/>
            <person name="Liu T."/>
            <person name="Pan Y."/>
            <person name="Xia L."/>
            <person name="Li J."/>
            <person name="Zhao F."/>
            <person name="Cao W."/>
        </authorList>
    </citation>
    <scope>NUCLEOTIDE SEQUENCE</scope>
    <source>
        <strain evidence="2">Rmic-2018</strain>
        <tissue evidence="2">Larvae</tissue>
    </source>
</reference>
<dbReference type="VEuPathDB" id="VectorBase:LOC119168700"/>
<proteinExistence type="predicted"/>
<dbReference type="EMBL" id="JABSTU010000006">
    <property type="protein sequence ID" value="KAH8027368.1"/>
    <property type="molecule type" value="Genomic_DNA"/>
</dbReference>
<dbReference type="PANTHER" id="PTHR10133:SF62">
    <property type="entry name" value="DNA POLYMERASE THETA"/>
    <property type="match status" value="1"/>
</dbReference>
<dbReference type="InterPro" id="IPR048960">
    <property type="entry name" value="POLQ-like_helical"/>
</dbReference>
<dbReference type="Proteomes" id="UP000821866">
    <property type="component" value="Chromosome 4"/>
</dbReference>